<dbReference type="GO" id="GO:0008270">
    <property type="term" value="F:zinc ion binding"/>
    <property type="evidence" value="ECO:0007669"/>
    <property type="project" value="InterPro"/>
</dbReference>
<dbReference type="EMBL" id="SFAZ01000340">
    <property type="protein sequence ID" value="TRU66528.1"/>
    <property type="molecule type" value="Genomic_DNA"/>
</dbReference>
<feature type="domain" description="HNH" evidence="1">
    <location>
        <begin position="5"/>
        <end position="28"/>
    </location>
</feature>
<evidence type="ECO:0000313" key="3">
    <source>
        <dbReference type="Proteomes" id="UP000320674"/>
    </source>
</evidence>
<name>A0A552H5M2_MICVR</name>
<dbReference type="GO" id="GO:0003676">
    <property type="term" value="F:nucleic acid binding"/>
    <property type="evidence" value="ECO:0007669"/>
    <property type="project" value="InterPro"/>
</dbReference>
<dbReference type="InterPro" id="IPR002711">
    <property type="entry name" value="HNH"/>
</dbReference>
<gene>
    <name evidence="2" type="ORF">EWV77_24310</name>
</gene>
<dbReference type="CDD" id="cd00085">
    <property type="entry name" value="HNHc"/>
    <property type="match status" value="1"/>
</dbReference>
<evidence type="ECO:0000259" key="1">
    <source>
        <dbReference type="Pfam" id="PF01844"/>
    </source>
</evidence>
<dbReference type="InterPro" id="IPR003615">
    <property type="entry name" value="HNH_nuc"/>
</dbReference>
<dbReference type="Pfam" id="PF01844">
    <property type="entry name" value="HNH"/>
    <property type="match status" value="1"/>
</dbReference>
<proteinExistence type="predicted"/>
<evidence type="ECO:0000313" key="2">
    <source>
        <dbReference type="EMBL" id="TRU66528.1"/>
    </source>
</evidence>
<dbReference type="Proteomes" id="UP000320674">
    <property type="component" value="Unassembled WGS sequence"/>
</dbReference>
<accession>A0A552H5M2</accession>
<dbReference type="AlphaFoldDB" id="A0A552H5M2"/>
<reference evidence="2 3" key="1">
    <citation type="submission" date="2019-01" db="EMBL/GenBank/DDBJ databases">
        <title>Coherence of Microcystis species and biogeography revealed through population genomics.</title>
        <authorList>
            <person name="Perez-Carrascal O.M."/>
            <person name="Terrat Y."/>
            <person name="Giani A."/>
            <person name="Fortin N."/>
            <person name="Tromas N."/>
            <person name="Shapiro B.J."/>
        </authorList>
    </citation>
    <scope>NUCLEOTIDE SEQUENCE [LARGE SCALE GENOMIC DNA]</scope>
    <source>
        <strain evidence="2">Mv_BB_P_19951000_S68D</strain>
    </source>
</reference>
<protein>
    <recommendedName>
        <fullName evidence="1">HNH domain-containing protein</fullName>
    </recommendedName>
</protein>
<organism evidence="2 3">
    <name type="scientific">Microcystis viridis Mv_BB_P_19951000_S68D</name>
    <dbReference type="NCBI Taxonomy" id="2486270"/>
    <lineage>
        <taxon>Bacteria</taxon>
        <taxon>Bacillati</taxon>
        <taxon>Cyanobacteriota</taxon>
        <taxon>Cyanophyceae</taxon>
        <taxon>Oscillatoriophycideae</taxon>
        <taxon>Chroococcales</taxon>
        <taxon>Microcystaceae</taxon>
        <taxon>Microcystis</taxon>
    </lineage>
</organism>
<comment type="caution">
    <text evidence="2">The sequence shown here is derived from an EMBL/GenBank/DDBJ whole genome shotgun (WGS) entry which is preliminary data.</text>
</comment>
<dbReference type="GO" id="GO:0004519">
    <property type="term" value="F:endonuclease activity"/>
    <property type="evidence" value="ECO:0007669"/>
    <property type="project" value="InterPro"/>
</dbReference>
<sequence>MIDKNRLEVDHIHPLSLGAKDEYKNLQLFNLQLSTSVNPIDATILKRWRGEESPSVYGGEDVNLNALTMEQSN</sequence>